<keyword evidence="1" id="KW-0732">Signal</keyword>
<dbReference type="RefSeq" id="WP_023848259.1">
    <property type="nucleotide sequence ID" value="NZ_CP047166.1"/>
</dbReference>
<protein>
    <recommendedName>
        <fullName evidence="4">PLAT domain-containing protein</fullName>
    </recommendedName>
</protein>
<dbReference type="Proteomes" id="UP000596387">
    <property type="component" value="Chromosome"/>
</dbReference>
<feature type="chain" id="PRO_5047191647" description="PLAT domain-containing protein" evidence="1">
    <location>
        <begin position="25"/>
        <end position="151"/>
    </location>
</feature>
<dbReference type="PROSITE" id="PS51257">
    <property type="entry name" value="PROKAR_LIPOPROTEIN"/>
    <property type="match status" value="1"/>
</dbReference>
<organism evidence="2 3">
    <name type="scientific">Ponticoccus alexandrii</name>
    <dbReference type="NCBI Taxonomy" id="1943633"/>
    <lineage>
        <taxon>Bacteria</taxon>
        <taxon>Pseudomonadati</taxon>
        <taxon>Pseudomonadota</taxon>
        <taxon>Alphaproteobacteria</taxon>
        <taxon>Rhodobacterales</taxon>
        <taxon>Roseobacteraceae</taxon>
        <taxon>Ponticoccus</taxon>
    </lineage>
</organism>
<accession>A0ABX7F788</accession>
<dbReference type="EMBL" id="CP047166">
    <property type="protein sequence ID" value="QRF66375.1"/>
    <property type="molecule type" value="Genomic_DNA"/>
</dbReference>
<feature type="signal peptide" evidence="1">
    <location>
        <begin position="1"/>
        <end position="24"/>
    </location>
</feature>
<reference evidence="2 3" key="1">
    <citation type="submission" date="2019-12" db="EMBL/GenBank/DDBJ databases">
        <title>Complete Genome Sequence of a Quorum-Sensing Bacterium,Rhodobacteraceae bacterium C31, Isolated from a marine microalgae symbiotic bacteria.</title>
        <authorList>
            <person name="Zhang Y."/>
        </authorList>
    </citation>
    <scope>NUCLEOTIDE SEQUENCE [LARGE SCALE GENOMIC DNA]</scope>
    <source>
        <strain evidence="2 3">C31</strain>
    </source>
</reference>
<proteinExistence type="predicted"/>
<name>A0ABX7F788_9RHOB</name>
<gene>
    <name evidence="2" type="ORF">GQA70_08670</name>
</gene>
<evidence type="ECO:0000313" key="2">
    <source>
        <dbReference type="EMBL" id="QRF66375.1"/>
    </source>
</evidence>
<evidence type="ECO:0000256" key="1">
    <source>
        <dbReference type="SAM" id="SignalP"/>
    </source>
</evidence>
<evidence type="ECO:0008006" key="4">
    <source>
        <dbReference type="Google" id="ProtNLM"/>
    </source>
</evidence>
<sequence>MLQQRNIGFLLATAVACAMTEATAGGAGDNAAITGETVDRFDKGTPQSAVLCLPWAATLAEDETLTLTYTVETGAEDDLSDAATLVTDTVVVATGPAGGGDLSGTLNIDVAVRAGGRYCRANVTPDLSAGDTDTAMVGGVWIFGGMDRLPQ</sequence>
<evidence type="ECO:0000313" key="3">
    <source>
        <dbReference type="Proteomes" id="UP000596387"/>
    </source>
</evidence>
<keyword evidence="3" id="KW-1185">Reference proteome</keyword>